<evidence type="ECO:0000313" key="8">
    <source>
        <dbReference type="Proteomes" id="UP000197215"/>
    </source>
</evidence>
<dbReference type="AlphaFoldDB" id="A0A212T3A3"/>
<evidence type="ECO:0000256" key="5">
    <source>
        <dbReference type="PIRSR" id="PIRSR001227-2"/>
    </source>
</evidence>
<dbReference type="InterPro" id="IPR014395">
    <property type="entry name" value="Pen/GL7ACA/AHL_acylase"/>
</dbReference>
<dbReference type="Proteomes" id="UP000197215">
    <property type="component" value="Unassembled WGS sequence"/>
</dbReference>
<dbReference type="InterPro" id="IPR002692">
    <property type="entry name" value="S45"/>
</dbReference>
<dbReference type="SUPFAM" id="SSF56235">
    <property type="entry name" value="N-terminal nucleophile aminohydrolases (Ntn hydrolases)"/>
    <property type="match status" value="1"/>
</dbReference>
<sequence length="828" mass="92429">MGLAIAVLLIITLTALSVYWLSTKDKLNAELIAPGINNPVTIKFDDNAIPHISANNLEDAWYTLGFLHATERPWQMEFNRRLASGKLSEILGPETVGVDKFIRTLGIRRAAEKQYENYPIEYKRQIQSYVEGVNAGFSRLGWALPAEFMILGAKPGTWGPADSVAWSLMMALDLGGNWHKEFLRLELSKTLDTDRIWQVLPPYPGETPPTSTNFAKMYRDLGVFKSNGLTGNQTSSLNKDFLRFLPGGFEGIGSNNWVLSGDKTVSGKPLLANDPHLGLTSPAIWYFAHIEAPKLQVIGATVPGIPGVVLGRNTNVAWGFTNTDPDVQDLYIEALDEKNPARYQTPNGFANFVLREETILVKGKEPVRFLARETRHGPVISDAYERAQKLIDTSRYAISMRWTALDDANQTLVAGFLMNQAQNIEEFKSALKHYYAPMQNVVMADKEGQIAYRAAGVAPKRSKGHGLFGSAPALGWDKQYDWGPYLSLDQLPKDNNPSKGWIATANHRVHAANDPNPLTADWHMPYRQNRIEALLLSQEKHDLASMKAMQADALSLSAIDLLPLLQQANSNHKYASDAKGLIASFNGNMSMDSAGATIYNAWAHQLTRLLFEDKLGKSFATEYGKRDFRSGVHHVMELHLAGKSDAAFWCDQASTTEVETCEQIIDLAFTRALDDLTKQLGGNPQSWTWGKAHIAVSEHRPMSKVSWLKRHFEVSRPMPGDGFTINVGFMDFGNSQNPYTVTKAASMRAVYDLADLDKSQFIYQTGQSGWINNRNYSSYANKWAKHEYLPLTMNPSSVSHTSVLKPDPNRVIEPQKKKPENRVPDRKR</sequence>
<evidence type="ECO:0000256" key="2">
    <source>
        <dbReference type="ARBA" id="ARBA00022801"/>
    </source>
</evidence>
<accession>A0A212T3A3</accession>
<dbReference type="InterPro" id="IPR029055">
    <property type="entry name" value="Ntn_hydrolases_N"/>
</dbReference>
<keyword evidence="5" id="KW-0479">Metal-binding</keyword>
<gene>
    <name evidence="7" type="ORF">SAMN06295916_0255</name>
</gene>
<dbReference type="InterPro" id="IPR023343">
    <property type="entry name" value="Penicillin_amidase_dom1"/>
</dbReference>
<protein>
    <submittedName>
        <fullName evidence="7">Penicillin amidase</fullName>
    </submittedName>
</protein>
<comment type="similarity">
    <text evidence="1">Belongs to the peptidase S45 family.</text>
</comment>
<keyword evidence="3" id="KW-0865">Zymogen</keyword>
<reference evidence="7 8" key="1">
    <citation type="submission" date="2017-06" db="EMBL/GenBank/DDBJ databases">
        <authorList>
            <person name="Kim H.J."/>
            <person name="Triplett B.A."/>
        </authorList>
    </citation>
    <scope>NUCLEOTIDE SEQUENCE [LARGE SCALE GENOMIC DNA]</scope>
    <source>
        <strain evidence="7 8">MWH-VicM1</strain>
    </source>
</reference>
<dbReference type="PANTHER" id="PTHR34218">
    <property type="entry name" value="PEPTIDASE S45 PENICILLIN AMIDASE"/>
    <property type="match status" value="1"/>
</dbReference>
<evidence type="ECO:0000256" key="1">
    <source>
        <dbReference type="ARBA" id="ARBA00006586"/>
    </source>
</evidence>
<dbReference type="EMBL" id="FYEX01000001">
    <property type="protein sequence ID" value="SNC60330.1"/>
    <property type="molecule type" value="Genomic_DNA"/>
</dbReference>
<dbReference type="Gene3D" id="1.10.439.10">
    <property type="entry name" value="Penicillin Amidohydrolase, domain 1"/>
    <property type="match status" value="1"/>
</dbReference>
<feature type="binding site" evidence="5">
    <location>
        <position position="326"/>
    </location>
    <ligand>
        <name>Ca(2+)</name>
        <dbReference type="ChEBI" id="CHEBI:29108"/>
    </ligand>
</feature>
<dbReference type="Gene3D" id="3.60.20.10">
    <property type="entry name" value="Glutamine Phosphoribosylpyrophosphate, subunit 1, domain 1"/>
    <property type="match status" value="1"/>
</dbReference>
<proteinExistence type="inferred from homology"/>
<feature type="active site" description="Nucleophile" evidence="4">
    <location>
        <position position="254"/>
    </location>
</feature>
<dbReference type="GO" id="GO:0046872">
    <property type="term" value="F:metal ion binding"/>
    <property type="evidence" value="ECO:0007669"/>
    <property type="project" value="UniProtKB-KW"/>
</dbReference>
<name>A0A212T3A3_9BURK</name>
<dbReference type="PANTHER" id="PTHR34218:SF4">
    <property type="entry name" value="ACYL-HOMOSERINE LACTONE ACYLASE QUIP"/>
    <property type="match status" value="1"/>
</dbReference>
<organism evidence="7 8">
    <name type="scientific">Polynucleobacter victoriensis</name>
    <dbReference type="NCBI Taxonomy" id="2049319"/>
    <lineage>
        <taxon>Bacteria</taxon>
        <taxon>Pseudomonadati</taxon>
        <taxon>Pseudomonadota</taxon>
        <taxon>Betaproteobacteria</taxon>
        <taxon>Burkholderiales</taxon>
        <taxon>Burkholderiaceae</taxon>
        <taxon>Polynucleobacter</taxon>
    </lineage>
</organism>
<feature type="compositionally biased region" description="Basic and acidic residues" evidence="6">
    <location>
        <begin position="807"/>
        <end position="828"/>
    </location>
</feature>
<evidence type="ECO:0000313" key="7">
    <source>
        <dbReference type="EMBL" id="SNC60330.1"/>
    </source>
</evidence>
<dbReference type="GO" id="GO:0017000">
    <property type="term" value="P:antibiotic biosynthetic process"/>
    <property type="evidence" value="ECO:0007669"/>
    <property type="project" value="InterPro"/>
</dbReference>
<feature type="binding site" evidence="5">
    <location>
        <position position="181"/>
    </location>
    <ligand>
        <name>Ca(2+)</name>
        <dbReference type="ChEBI" id="CHEBI:29108"/>
    </ligand>
</feature>
<evidence type="ECO:0000256" key="6">
    <source>
        <dbReference type="SAM" id="MobiDB-lite"/>
    </source>
</evidence>
<keyword evidence="5" id="KW-0106">Calcium</keyword>
<feature type="binding site" evidence="5">
    <location>
        <position position="329"/>
    </location>
    <ligand>
        <name>Ca(2+)</name>
        <dbReference type="ChEBI" id="CHEBI:29108"/>
    </ligand>
</feature>
<dbReference type="Pfam" id="PF01804">
    <property type="entry name" value="Penicil_amidase"/>
    <property type="match status" value="1"/>
</dbReference>
<dbReference type="Gene3D" id="2.30.120.10">
    <property type="match status" value="1"/>
</dbReference>
<dbReference type="InterPro" id="IPR043146">
    <property type="entry name" value="Penicillin_amidase_N_B-knob"/>
</dbReference>
<dbReference type="PIRSF" id="PIRSF001227">
    <property type="entry name" value="Pen_acylase"/>
    <property type="match status" value="1"/>
</dbReference>
<comment type="cofactor">
    <cofactor evidence="5">
        <name>Ca(2+)</name>
        <dbReference type="ChEBI" id="CHEBI:29108"/>
    </cofactor>
    <text evidence="5">Binds 1 Ca(2+) ion per dimer.</text>
</comment>
<keyword evidence="2" id="KW-0378">Hydrolase</keyword>
<dbReference type="CDD" id="cd03747">
    <property type="entry name" value="Ntn_PGA_like"/>
    <property type="match status" value="1"/>
</dbReference>
<evidence type="ECO:0000256" key="3">
    <source>
        <dbReference type="ARBA" id="ARBA00023145"/>
    </source>
</evidence>
<evidence type="ECO:0000256" key="4">
    <source>
        <dbReference type="PIRSR" id="PIRSR001227-1"/>
    </source>
</evidence>
<keyword evidence="8" id="KW-1185">Reference proteome</keyword>
<dbReference type="Gene3D" id="1.10.1400.10">
    <property type="match status" value="1"/>
</dbReference>
<dbReference type="InterPro" id="IPR043147">
    <property type="entry name" value="Penicillin_amidase_A-knob"/>
</dbReference>
<dbReference type="GO" id="GO:0016811">
    <property type="term" value="F:hydrolase activity, acting on carbon-nitrogen (but not peptide) bonds, in linear amides"/>
    <property type="evidence" value="ECO:0007669"/>
    <property type="project" value="InterPro"/>
</dbReference>
<feature type="region of interest" description="Disordered" evidence="6">
    <location>
        <begin position="797"/>
        <end position="828"/>
    </location>
</feature>